<proteinExistence type="inferred from homology"/>
<evidence type="ECO:0000313" key="14">
    <source>
        <dbReference type="EMBL" id="MQW40406.1"/>
    </source>
</evidence>
<dbReference type="PANTHER" id="PTHR43298">
    <property type="entry name" value="MULTIDRUG RESISTANCE PROTEIN NORM-RELATED"/>
    <property type="match status" value="1"/>
</dbReference>
<evidence type="ECO:0000256" key="11">
    <source>
        <dbReference type="ARBA" id="ARBA00023136"/>
    </source>
</evidence>
<evidence type="ECO:0000256" key="5">
    <source>
        <dbReference type="ARBA" id="ARBA00022448"/>
    </source>
</evidence>
<evidence type="ECO:0000256" key="9">
    <source>
        <dbReference type="ARBA" id="ARBA00022989"/>
    </source>
</evidence>
<dbReference type="GO" id="GO:0042910">
    <property type="term" value="F:xenobiotic transmembrane transporter activity"/>
    <property type="evidence" value="ECO:0007669"/>
    <property type="project" value="InterPro"/>
</dbReference>
<evidence type="ECO:0000313" key="15">
    <source>
        <dbReference type="Proteomes" id="UP000439550"/>
    </source>
</evidence>
<gene>
    <name evidence="14" type="ORF">GHI93_10805</name>
</gene>
<feature type="transmembrane region" description="Helical" evidence="13">
    <location>
        <begin position="126"/>
        <end position="147"/>
    </location>
</feature>
<evidence type="ECO:0000256" key="7">
    <source>
        <dbReference type="ARBA" id="ARBA00022475"/>
    </source>
</evidence>
<keyword evidence="15" id="KW-1185">Reference proteome</keyword>
<keyword evidence="9 13" id="KW-1133">Transmembrane helix</keyword>
<dbReference type="InterPro" id="IPR048279">
    <property type="entry name" value="MdtK-like"/>
</dbReference>
<evidence type="ECO:0000256" key="10">
    <source>
        <dbReference type="ARBA" id="ARBA00023065"/>
    </source>
</evidence>
<feature type="transmembrane region" description="Helical" evidence="13">
    <location>
        <begin position="337"/>
        <end position="358"/>
    </location>
</feature>
<evidence type="ECO:0000256" key="12">
    <source>
        <dbReference type="ARBA" id="ARBA00031636"/>
    </source>
</evidence>
<evidence type="ECO:0000256" key="3">
    <source>
        <dbReference type="ARBA" id="ARBA00010199"/>
    </source>
</evidence>
<feature type="transmembrane region" description="Helical" evidence="13">
    <location>
        <begin position="396"/>
        <end position="415"/>
    </location>
</feature>
<evidence type="ECO:0000256" key="8">
    <source>
        <dbReference type="ARBA" id="ARBA00022692"/>
    </source>
</evidence>
<comment type="subcellular location">
    <subcellularLocation>
        <location evidence="2">Cell membrane</location>
        <topology evidence="2">Multi-pass membrane protein</topology>
    </subcellularLocation>
</comment>
<evidence type="ECO:0000256" key="1">
    <source>
        <dbReference type="ARBA" id="ARBA00003408"/>
    </source>
</evidence>
<dbReference type="RefSeq" id="WP_343030367.1">
    <property type="nucleotide sequence ID" value="NZ_CBCRWP010000021.1"/>
</dbReference>
<dbReference type="AlphaFoldDB" id="A0A7X1Z9M4"/>
<feature type="transmembrane region" description="Helical" evidence="13">
    <location>
        <begin position="49"/>
        <end position="69"/>
    </location>
</feature>
<feature type="transmembrane region" description="Helical" evidence="13">
    <location>
        <begin position="159"/>
        <end position="176"/>
    </location>
</feature>
<dbReference type="NCBIfam" id="TIGR00797">
    <property type="entry name" value="matE"/>
    <property type="match status" value="1"/>
</dbReference>
<evidence type="ECO:0000256" key="13">
    <source>
        <dbReference type="SAM" id="Phobius"/>
    </source>
</evidence>
<dbReference type="GO" id="GO:0005886">
    <property type="term" value="C:plasma membrane"/>
    <property type="evidence" value="ECO:0007669"/>
    <property type="project" value="UniProtKB-SubCell"/>
</dbReference>
<dbReference type="Pfam" id="PF01554">
    <property type="entry name" value="MatE"/>
    <property type="match status" value="2"/>
</dbReference>
<dbReference type="Proteomes" id="UP000439550">
    <property type="component" value="Unassembled WGS sequence"/>
</dbReference>
<keyword evidence="10" id="KW-0406">Ion transport</keyword>
<evidence type="ECO:0000256" key="4">
    <source>
        <dbReference type="ARBA" id="ARBA00020268"/>
    </source>
</evidence>
<dbReference type="EMBL" id="WITJ01000018">
    <property type="protein sequence ID" value="MQW40406.1"/>
    <property type="molecule type" value="Genomic_DNA"/>
</dbReference>
<dbReference type="GO" id="GO:0006811">
    <property type="term" value="P:monoatomic ion transport"/>
    <property type="evidence" value="ECO:0007669"/>
    <property type="project" value="UniProtKB-KW"/>
</dbReference>
<evidence type="ECO:0000256" key="6">
    <source>
        <dbReference type="ARBA" id="ARBA00022449"/>
    </source>
</evidence>
<dbReference type="PIRSF" id="PIRSF006603">
    <property type="entry name" value="DinF"/>
    <property type="match status" value="1"/>
</dbReference>
<name>A0A7X1Z9M4_9LACT</name>
<dbReference type="PANTHER" id="PTHR43298:SF2">
    <property type="entry name" value="FMN_FAD EXPORTER YEEO-RELATED"/>
    <property type="match status" value="1"/>
</dbReference>
<feature type="transmembrane region" description="Helical" evidence="13">
    <location>
        <begin position="370"/>
        <end position="390"/>
    </location>
</feature>
<evidence type="ECO:0000256" key="2">
    <source>
        <dbReference type="ARBA" id="ARBA00004651"/>
    </source>
</evidence>
<comment type="function">
    <text evidence="1">Multidrug efflux pump.</text>
</comment>
<comment type="similarity">
    <text evidence="3">Belongs to the multi antimicrobial extrusion (MATE) (TC 2.A.66.1) family.</text>
</comment>
<dbReference type="InterPro" id="IPR050222">
    <property type="entry name" value="MATE_MdtK"/>
</dbReference>
<feature type="transmembrane region" description="Helical" evidence="13">
    <location>
        <begin position="90"/>
        <end position="114"/>
    </location>
</feature>
<keyword evidence="11 13" id="KW-0472">Membrane</keyword>
<keyword evidence="6" id="KW-0050">Antiport</keyword>
<feature type="transmembrane region" description="Helical" evidence="13">
    <location>
        <begin position="12"/>
        <end position="37"/>
    </location>
</feature>
<sequence>MKSTKEIMKFAFPAIVENFLQMCVGLSDTFLVTRIGLSAVASVSLANTIIAVYQALFIAIGTIVASLYARKKSEKNSTQRQELINSAVKLTVLCGGGLGLFSILFGRVILAFFGGRGSVLTLSYDYLALVGGTIVLLGLMTTFGSFLRADGDSKTPMFVSLWINIFNLFLAAFFIFGLHLGVLGAALGTFLARLLGTLFLYKKTKSARANRHFFKQKINLELIKLTFPAVGERLAMRLGDLLIMVIVISFGEKVFAGNAIGESITQFNYMPMFGIATVTVILVAQEFGQGNFDHIHLYIKKTCLLSIAMMGLIGGGILLLSFPLSRAFTQDMVAVKSSMIVILFSFLSVWFVAGANIYTAAFQGIGNAKLPFYATTFGMVVVRAGMGFLFGHYLGLGLEGVWCGVMLDNLFRYLFLKLRFKKIHQNTKAHLL</sequence>
<keyword evidence="8 13" id="KW-0812">Transmembrane</keyword>
<dbReference type="GO" id="GO:0015297">
    <property type="term" value="F:antiporter activity"/>
    <property type="evidence" value="ECO:0007669"/>
    <property type="project" value="UniProtKB-KW"/>
</dbReference>
<organism evidence="14 15">
    <name type="scientific">Lactococcus hircilactis</name>
    <dbReference type="NCBI Taxonomy" id="1494462"/>
    <lineage>
        <taxon>Bacteria</taxon>
        <taxon>Bacillati</taxon>
        <taxon>Bacillota</taxon>
        <taxon>Bacilli</taxon>
        <taxon>Lactobacillales</taxon>
        <taxon>Streptococcaceae</taxon>
        <taxon>Lactococcus</taxon>
    </lineage>
</organism>
<dbReference type="InterPro" id="IPR002528">
    <property type="entry name" value="MATE_fam"/>
</dbReference>
<reference evidence="14 15" key="1">
    <citation type="submission" date="2019-10" db="EMBL/GenBank/DDBJ databases">
        <authorList>
            <person name="Dong K."/>
        </authorList>
    </citation>
    <scope>NUCLEOTIDE SEQUENCE [LARGE SCALE GENOMIC DNA]</scope>
    <source>
        <strain evidence="14 15">DSM 28960</strain>
    </source>
</reference>
<keyword evidence="7" id="KW-1003">Cell membrane</keyword>
<feature type="transmembrane region" description="Helical" evidence="13">
    <location>
        <begin position="182"/>
        <end position="201"/>
    </location>
</feature>
<accession>A0A7X1Z9M4</accession>
<comment type="caution">
    <text evidence="14">The sequence shown here is derived from an EMBL/GenBank/DDBJ whole genome shotgun (WGS) entry which is preliminary data.</text>
</comment>
<feature type="transmembrane region" description="Helical" evidence="13">
    <location>
        <begin position="304"/>
        <end position="325"/>
    </location>
</feature>
<protein>
    <recommendedName>
        <fullName evidence="4">Probable multidrug resistance protein NorM</fullName>
    </recommendedName>
    <alternativeName>
        <fullName evidence="12">Multidrug-efflux transporter</fullName>
    </alternativeName>
</protein>
<keyword evidence="5" id="KW-0813">Transport</keyword>